<feature type="transmembrane region" description="Helical" evidence="1">
    <location>
        <begin position="34"/>
        <end position="57"/>
    </location>
</feature>
<dbReference type="RefSeq" id="WP_249307344.1">
    <property type="nucleotide sequence ID" value="NZ_JACRSZ010000003.1"/>
</dbReference>
<feature type="transmembrane region" description="Helical" evidence="1">
    <location>
        <begin position="63"/>
        <end position="84"/>
    </location>
</feature>
<comment type="caution">
    <text evidence="2">The sequence shown here is derived from an EMBL/GenBank/DDBJ whole genome shotgun (WGS) entry which is preliminary data.</text>
</comment>
<keyword evidence="1" id="KW-0472">Membrane</keyword>
<feature type="transmembrane region" description="Helical" evidence="1">
    <location>
        <begin position="96"/>
        <end position="115"/>
    </location>
</feature>
<evidence type="ECO:0000313" key="3">
    <source>
        <dbReference type="Proteomes" id="UP000657421"/>
    </source>
</evidence>
<sequence length="201" mass="23279">MSFEIIDNGIQIGLFLLFALFSLIQGLHMQNRRFLILAGTYASFSMGTLYYLLYLVIMGKVPQVFYVSEMAWMASYLFLLALCLMETRRYRGKLDVLVLGLTIVEAAMVIGWKILGPSYPFTVTFALVTACIFYYALLGYRMEKRMLMVAMVLVIVWQLLLYIVSVFTTGYTHFNLYFAVDFLLMATMCSLFFWLKKEECK</sequence>
<dbReference type="EMBL" id="JACRSZ010000003">
    <property type="protein sequence ID" value="MBC8572362.1"/>
    <property type="molecule type" value="Genomic_DNA"/>
</dbReference>
<evidence type="ECO:0008006" key="4">
    <source>
        <dbReference type="Google" id="ProtNLM"/>
    </source>
</evidence>
<keyword evidence="3" id="KW-1185">Reference proteome</keyword>
<keyword evidence="1" id="KW-0812">Transmembrane</keyword>
<organism evidence="2 3">
    <name type="scientific">Jingyaoa shaoxingensis</name>
    <dbReference type="NCBI Taxonomy" id="2763671"/>
    <lineage>
        <taxon>Bacteria</taxon>
        <taxon>Bacillati</taxon>
        <taxon>Bacillota</taxon>
        <taxon>Clostridia</taxon>
        <taxon>Lachnospirales</taxon>
        <taxon>Lachnospiraceae</taxon>
        <taxon>Jingyaoa</taxon>
    </lineage>
</organism>
<protein>
    <recommendedName>
        <fullName evidence="4">Histidine kinase</fullName>
    </recommendedName>
</protein>
<proteinExistence type="predicted"/>
<gene>
    <name evidence="2" type="ORF">H8716_04565</name>
</gene>
<evidence type="ECO:0000256" key="1">
    <source>
        <dbReference type="SAM" id="Phobius"/>
    </source>
</evidence>
<feature type="transmembrane region" description="Helical" evidence="1">
    <location>
        <begin position="174"/>
        <end position="195"/>
    </location>
</feature>
<reference evidence="2 3" key="1">
    <citation type="submission" date="2020-08" db="EMBL/GenBank/DDBJ databases">
        <title>Genome public.</title>
        <authorList>
            <person name="Liu C."/>
            <person name="Sun Q."/>
        </authorList>
    </citation>
    <scope>NUCLEOTIDE SEQUENCE [LARGE SCALE GENOMIC DNA]</scope>
    <source>
        <strain evidence="2 3">NSJ-46</strain>
    </source>
</reference>
<keyword evidence="1" id="KW-1133">Transmembrane helix</keyword>
<name>A0ABR7N7J4_9FIRM</name>
<evidence type="ECO:0000313" key="2">
    <source>
        <dbReference type="EMBL" id="MBC8572362.1"/>
    </source>
</evidence>
<accession>A0ABR7N7J4</accession>
<feature type="transmembrane region" description="Helical" evidence="1">
    <location>
        <begin position="6"/>
        <end position="27"/>
    </location>
</feature>
<dbReference type="Proteomes" id="UP000657421">
    <property type="component" value="Unassembled WGS sequence"/>
</dbReference>
<feature type="transmembrane region" description="Helical" evidence="1">
    <location>
        <begin position="121"/>
        <end position="140"/>
    </location>
</feature>
<feature type="transmembrane region" description="Helical" evidence="1">
    <location>
        <begin position="147"/>
        <end position="168"/>
    </location>
</feature>